<dbReference type="EnsemblPlants" id="AVESA.00010b.r2.1CG0087560.1">
    <property type="protein sequence ID" value="AVESA.00010b.r2.1CG0087560.1.CDS.1"/>
    <property type="gene ID" value="AVESA.00010b.r2.1CG0087560"/>
</dbReference>
<evidence type="ECO:0000313" key="2">
    <source>
        <dbReference type="Proteomes" id="UP001732700"/>
    </source>
</evidence>
<name>A0ACD5TMV0_AVESA</name>
<evidence type="ECO:0000313" key="1">
    <source>
        <dbReference type="EnsemblPlants" id="AVESA.00010b.r2.1CG0087560.1.CDS.1"/>
    </source>
</evidence>
<keyword evidence="2" id="KW-1185">Reference proteome</keyword>
<protein>
    <submittedName>
        <fullName evidence="1">Uncharacterized protein</fullName>
    </submittedName>
</protein>
<sequence length="367" mass="40620">MIIHKQGVVIYYKRGRKVQLQIPDRSVLLPAVWPSCRTTKNSSTNYKWWPFLLQLYSLYNPSPQPHTTNIYSHRRCYPSIITHQRSKKPTSRAALVRRHTMHLAIRPAGKTTAAAAVHARSVSLPHEHSHPVLAYLDDTIRTLRSWSAGAADQASGIALVEAVLAALGELLALPQAVAALHDAAACDQILDRFLALADAYGTFQSALITLKQSIADLQVGTRRGDGVTVTASLHALRQDEKELHRLVTTMRHATRCTLAASRARDNDVIGVVAQVAAATAEASEAIFMECAAMLHELLPTIAHTSKWLDRLSIRHDAKKAARETVLAELERLEKLEECIHGLETGSDKVFRRLLQSRVSLLNINTPF</sequence>
<accession>A0ACD5TMV0</accession>
<proteinExistence type="predicted"/>
<reference evidence="1" key="2">
    <citation type="submission" date="2025-09" db="UniProtKB">
        <authorList>
            <consortium name="EnsemblPlants"/>
        </authorList>
    </citation>
    <scope>IDENTIFICATION</scope>
</reference>
<reference evidence="1" key="1">
    <citation type="submission" date="2021-05" db="EMBL/GenBank/DDBJ databases">
        <authorList>
            <person name="Scholz U."/>
            <person name="Mascher M."/>
            <person name="Fiebig A."/>
        </authorList>
    </citation>
    <scope>NUCLEOTIDE SEQUENCE [LARGE SCALE GENOMIC DNA]</scope>
</reference>
<dbReference type="Proteomes" id="UP001732700">
    <property type="component" value="Chromosome 1C"/>
</dbReference>
<organism evidence="1 2">
    <name type="scientific">Avena sativa</name>
    <name type="common">Oat</name>
    <dbReference type="NCBI Taxonomy" id="4498"/>
    <lineage>
        <taxon>Eukaryota</taxon>
        <taxon>Viridiplantae</taxon>
        <taxon>Streptophyta</taxon>
        <taxon>Embryophyta</taxon>
        <taxon>Tracheophyta</taxon>
        <taxon>Spermatophyta</taxon>
        <taxon>Magnoliopsida</taxon>
        <taxon>Liliopsida</taxon>
        <taxon>Poales</taxon>
        <taxon>Poaceae</taxon>
        <taxon>BOP clade</taxon>
        <taxon>Pooideae</taxon>
        <taxon>Poodae</taxon>
        <taxon>Poeae</taxon>
        <taxon>Poeae Chloroplast Group 1 (Aveneae type)</taxon>
        <taxon>Aveninae</taxon>
        <taxon>Avena</taxon>
    </lineage>
</organism>